<dbReference type="InterPro" id="IPR029229">
    <property type="entry name" value="Alkyl_sulf_C"/>
</dbReference>
<evidence type="ECO:0000256" key="1">
    <source>
        <dbReference type="ARBA" id="ARBA00022723"/>
    </source>
</evidence>
<evidence type="ECO:0000313" key="8">
    <source>
        <dbReference type="Proteomes" id="UP001500604"/>
    </source>
</evidence>
<dbReference type="SUPFAM" id="SSF56281">
    <property type="entry name" value="Metallo-hydrolase/oxidoreductase"/>
    <property type="match status" value="1"/>
</dbReference>
<dbReference type="PROSITE" id="PS51257">
    <property type="entry name" value="PROKAR_LIPOPROTEIN"/>
    <property type="match status" value="1"/>
</dbReference>
<feature type="domain" description="Metallo-beta-lactamase" evidence="6">
    <location>
        <begin position="75"/>
        <end position="290"/>
    </location>
</feature>
<keyword evidence="3" id="KW-0862">Zinc</keyword>
<dbReference type="InterPro" id="IPR001279">
    <property type="entry name" value="Metallo-B-lactamas"/>
</dbReference>
<organism evidence="7 8">
    <name type="scientific">Kistimonas scapharcae</name>
    <dbReference type="NCBI Taxonomy" id="1036133"/>
    <lineage>
        <taxon>Bacteria</taxon>
        <taxon>Pseudomonadati</taxon>
        <taxon>Pseudomonadota</taxon>
        <taxon>Gammaproteobacteria</taxon>
        <taxon>Oceanospirillales</taxon>
        <taxon>Endozoicomonadaceae</taxon>
        <taxon>Kistimonas</taxon>
    </lineage>
</organism>
<feature type="signal peptide" evidence="5">
    <location>
        <begin position="1"/>
        <end position="21"/>
    </location>
</feature>
<dbReference type="Gene3D" id="3.60.15.30">
    <property type="entry name" value="Metallo-beta-lactamase domain"/>
    <property type="match status" value="1"/>
</dbReference>
<evidence type="ECO:0000313" key="7">
    <source>
        <dbReference type="EMBL" id="GAA4651576.1"/>
    </source>
</evidence>
<dbReference type="PANTHER" id="PTHR43223">
    <property type="entry name" value="ALKYL/ARYL-SULFATASE"/>
    <property type="match status" value="1"/>
</dbReference>
<dbReference type="InterPro" id="IPR029228">
    <property type="entry name" value="Alkyl_sulf_dimr"/>
</dbReference>
<dbReference type="RefSeq" id="WP_345197980.1">
    <property type="nucleotide sequence ID" value="NZ_BAABFL010000456.1"/>
</dbReference>
<dbReference type="SUPFAM" id="SSF55718">
    <property type="entry name" value="SCP-like"/>
    <property type="match status" value="1"/>
</dbReference>
<dbReference type="InterPro" id="IPR036527">
    <property type="entry name" value="SCP2_sterol-bd_dom_sf"/>
</dbReference>
<dbReference type="Gene3D" id="3.30.1050.10">
    <property type="entry name" value="SCP2 sterol-binding domain"/>
    <property type="match status" value="1"/>
</dbReference>
<dbReference type="InterPro" id="IPR038536">
    <property type="entry name" value="Alkyl/aryl-sulf_dimr_sf"/>
</dbReference>
<dbReference type="InterPro" id="IPR036866">
    <property type="entry name" value="RibonucZ/Hydroxyglut_hydro"/>
</dbReference>
<sequence length="592" mass="65744">MRLPRFARHAVLGSIAPLLFACTSDDPTQTAQHASDNALAPESHVHPILKAHSAEFERKVYQVTEGVWSAVGFGLANSILIEGDDGVIIVDVMESRENAEAVMAEFRKITDKPVKALIYTHNHADHVFGGLGFVPEGNVDVYAHSTTNYYIDRIINQIRPVITNRSGRMFGNLLEKGDDGLVNAGIGMAVNQGHGGGAPTLIRPNKTFDDELDIEIAGVKIKLVHAPGETNDQIFVWLPEKKVLMPGDNIYKAFPNLYTIRGTLYRDVLGWAHSLDKMRDMQPEHLVPSHTRPVSGQTVITNLLTDYRDAIQYVHDQTIRGMNHGMTPDELVETVKLPKHLAEHPYLQELYGTVEWSVRNIFNGYLGWFNGDSATLSRASQKERGEAMVRLAGGEEKLLENVQQALADDRNRWAAELSNYLLFIDPEHERARQLKAQALRKLGKASISPNGRNFYLTQALELEGKTHMPKQEITAENLELIKSFPVKNFLSAMSVALDPAKSDTTDKRLSFTFPDVNETWTLHVRRGVAVLNEGLDSEAELNITVNKDNWIELVTGARSFPGTVASGDLEIDGGMLKLPELIGFLTMFDPAA</sequence>
<feature type="chain" id="PRO_5046145645" description="Metallo-beta-lactamase domain-containing protein" evidence="5">
    <location>
        <begin position="22"/>
        <end position="592"/>
    </location>
</feature>
<gene>
    <name evidence="7" type="ORF">GCM10023116_38600</name>
</gene>
<accession>A0ABP8V8B2</accession>
<dbReference type="InterPro" id="IPR052195">
    <property type="entry name" value="Bact_Alkyl/Aryl-Sulfatase"/>
</dbReference>
<evidence type="ECO:0000259" key="6">
    <source>
        <dbReference type="SMART" id="SM00849"/>
    </source>
</evidence>
<reference evidence="8" key="1">
    <citation type="journal article" date="2019" name="Int. J. Syst. Evol. Microbiol.">
        <title>The Global Catalogue of Microorganisms (GCM) 10K type strain sequencing project: providing services to taxonomists for standard genome sequencing and annotation.</title>
        <authorList>
            <consortium name="The Broad Institute Genomics Platform"/>
            <consortium name="The Broad Institute Genome Sequencing Center for Infectious Disease"/>
            <person name="Wu L."/>
            <person name="Ma J."/>
        </authorList>
    </citation>
    <scope>NUCLEOTIDE SEQUENCE [LARGE SCALE GENOMIC DNA]</scope>
    <source>
        <strain evidence="8">JCM 17805</strain>
    </source>
</reference>
<evidence type="ECO:0000256" key="2">
    <source>
        <dbReference type="ARBA" id="ARBA00022801"/>
    </source>
</evidence>
<comment type="similarity">
    <text evidence="4">Belongs to the metallo-beta-lactamase superfamily. Type III sulfatase family.</text>
</comment>
<evidence type="ECO:0000256" key="4">
    <source>
        <dbReference type="ARBA" id="ARBA00033751"/>
    </source>
</evidence>
<keyword evidence="1" id="KW-0479">Metal-binding</keyword>
<dbReference type="Pfam" id="PF14863">
    <property type="entry name" value="Alkyl_sulf_dimr"/>
    <property type="match status" value="1"/>
</dbReference>
<keyword evidence="5" id="KW-0732">Signal</keyword>
<dbReference type="Pfam" id="PF00753">
    <property type="entry name" value="Lactamase_B"/>
    <property type="match status" value="1"/>
</dbReference>
<evidence type="ECO:0000256" key="3">
    <source>
        <dbReference type="ARBA" id="ARBA00022833"/>
    </source>
</evidence>
<name>A0ABP8V8B2_9GAMM</name>
<protein>
    <recommendedName>
        <fullName evidence="6">Metallo-beta-lactamase domain-containing protein</fullName>
    </recommendedName>
</protein>
<evidence type="ECO:0000256" key="5">
    <source>
        <dbReference type="SAM" id="SignalP"/>
    </source>
</evidence>
<comment type="caution">
    <text evidence="7">The sequence shown here is derived from an EMBL/GenBank/DDBJ whole genome shotgun (WGS) entry which is preliminary data.</text>
</comment>
<keyword evidence="8" id="KW-1185">Reference proteome</keyword>
<dbReference type="EMBL" id="BAABFL010000456">
    <property type="protein sequence ID" value="GAA4651576.1"/>
    <property type="molecule type" value="Genomic_DNA"/>
</dbReference>
<dbReference type="Proteomes" id="UP001500604">
    <property type="component" value="Unassembled WGS sequence"/>
</dbReference>
<dbReference type="InterPro" id="IPR044097">
    <property type="entry name" value="Bds1/SdsA1_MBL-fold"/>
</dbReference>
<dbReference type="Gene3D" id="1.25.40.880">
    <property type="entry name" value="Alkyl sulfatase, dimerisation domain"/>
    <property type="match status" value="1"/>
</dbReference>
<dbReference type="SMART" id="SM00849">
    <property type="entry name" value="Lactamase_B"/>
    <property type="match status" value="1"/>
</dbReference>
<proteinExistence type="inferred from homology"/>
<keyword evidence="2" id="KW-0378">Hydrolase</keyword>
<dbReference type="CDD" id="cd07710">
    <property type="entry name" value="arylsulfatase_Sdsa1-like_MBL-fold"/>
    <property type="match status" value="1"/>
</dbReference>
<dbReference type="Pfam" id="PF14864">
    <property type="entry name" value="Alkyl_sulf_C"/>
    <property type="match status" value="1"/>
</dbReference>
<dbReference type="PANTHER" id="PTHR43223:SF1">
    <property type="entry name" value="ALKYL_ARYL-SULFATASE BDS1"/>
    <property type="match status" value="1"/>
</dbReference>